<dbReference type="EMBL" id="NMUH01000016">
    <property type="protein sequence ID" value="MQL68564.1"/>
    <property type="molecule type" value="Genomic_DNA"/>
</dbReference>
<dbReference type="AlphaFoldDB" id="A0A843TG52"/>
<evidence type="ECO:0000256" key="1">
    <source>
        <dbReference type="SAM" id="MobiDB-lite"/>
    </source>
</evidence>
<proteinExistence type="predicted"/>
<evidence type="ECO:0000313" key="2">
    <source>
        <dbReference type="EMBL" id="MQL68564.1"/>
    </source>
</evidence>
<comment type="caution">
    <text evidence="2">The sequence shown here is derived from an EMBL/GenBank/DDBJ whole genome shotgun (WGS) entry which is preliminary data.</text>
</comment>
<feature type="compositionally biased region" description="Polar residues" evidence="1">
    <location>
        <begin position="1"/>
        <end position="33"/>
    </location>
</feature>
<evidence type="ECO:0000313" key="3">
    <source>
        <dbReference type="Proteomes" id="UP000652761"/>
    </source>
</evidence>
<reference evidence="2" key="1">
    <citation type="submission" date="2017-07" db="EMBL/GenBank/DDBJ databases">
        <title>Taro Niue Genome Assembly and Annotation.</title>
        <authorList>
            <person name="Atibalentja N."/>
            <person name="Keating K."/>
            <person name="Fields C.J."/>
        </authorList>
    </citation>
    <scope>NUCLEOTIDE SEQUENCE</scope>
    <source>
        <strain evidence="2">Niue_2</strain>
        <tissue evidence="2">Leaf</tissue>
    </source>
</reference>
<name>A0A843TG52_COLES</name>
<feature type="region of interest" description="Disordered" evidence="1">
    <location>
        <begin position="1"/>
        <end position="44"/>
    </location>
</feature>
<organism evidence="2 3">
    <name type="scientific">Colocasia esculenta</name>
    <name type="common">Wild taro</name>
    <name type="synonym">Arum esculentum</name>
    <dbReference type="NCBI Taxonomy" id="4460"/>
    <lineage>
        <taxon>Eukaryota</taxon>
        <taxon>Viridiplantae</taxon>
        <taxon>Streptophyta</taxon>
        <taxon>Embryophyta</taxon>
        <taxon>Tracheophyta</taxon>
        <taxon>Spermatophyta</taxon>
        <taxon>Magnoliopsida</taxon>
        <taxon>Liliopsida</taxon>
        <taxon>Araceae</taxon>
        <taxon>Aroideae</taxon>
        <taxon>Colocasieae</taxon>
        <taxon>Colocasia</taxon>
    </lineage>
</organism>
<sequence>MSCNFSGISVLRSTSPSGQVDTRSRSQNNCFQNRDSRSTHSQSRYKHFYAKDVSTHPSMVSTQQHRFKGKMCKNVETVSTGVKSVSTRVAIFQESVYSGRPHHQGRSTLDLAPRTAVFRTGTAGRHTHRAGRHGTFFPEQHFPYFGQCVDTTTRAGRHTTKRFHLKKPLKHPKEADQVEAIVGEEFKEGPTSQIAEHRLGLQVCKLLPNPSFYKGVHLKNEVRLHSSSLRGGLRRREHIKEDRGALILWPAEEGEVGVSQSTAVRGYCTVVITTPPWAQTIQSTGESTKSTDNPFIANEGAATFVSLRRTPQSPGYGPRIVHSSFLAITVGPALLPRFQSSPRLCC</sequence>
<keyword evidence="3" id="KW-1185">Reference proteome</keyword>
<gene>
    <name evidence="2" type="ORF">Taro_000802</name>
</gene>
<protein>
    <submittedName>
        <fullName evidence="2">Uncharacterized protein</fullName>
    </submittedName>
</protein>
<accession>A0A843TG52</accession>
<dbReference type="Proteomes" id="UP000652761">
    <property type="component" value="Unassembled WGS sequence"/>
</dbReference>